<keyword evidence="2" id="KW-0547">Nucleotide-binding</keyword>
<dbReference type="PANTHER" id="PTHR10903">
    <property type="entry name" value="GTPASE, IMAP FAMILY MEMBER-RELATED"/>
    <property type="match status" value="1"/>
</dbReference>
<dbReference type="SUPFAM" id="SSF52540">
    <property type="entry name" value="P-loop containing nucleoside triphosphate hydrolases"/>
    <property type="match status" value="1"/>
</dbReference>
<dbReference type="Pfam" id="PF04548">
    <property type="entry name" value="AIG1"/>
    <property type="match status" value="1"/>
</dbReference>
<dbReference type="RefSeq" id="XP_013076346.1">
    <property type="nucleotide sequence ID" value="XM_013220892.2"/>
</dbReference>
<organism evidence="6 7">
    <name type="scientific">Biomphalaria glabrata</name>
    <name type="common">Bloodfluke planorb</name>
    <name type="synonym">Freshwater snail</name>
    <dbReference type="NCBI Taxonomy" id="6526"/>
    <lineage>
        <taxon>Eukaryota</taxon>
        <taxon>Metazoa</taxon>
        <taxon>Spiralia</taxon>
        <taxon>Lophotrochozoa</taxon>
        <taxon>Mollusca</taxon>
        <taxon>Gastropoda</taxon>
        <taxon>Heterobranchia</taxon>
        <taxon>Euthyneura</taxon>
        <taxon>Panpulmonata</taxon>
        <taxon>Hygrophila</taxon>
        <taxon>Lymnaeoidea</taxon>
        <taxon>Planorbidae</taxon>
        <taxon>Biomphalaria</taxon>
    </lineage>
</organism>
<dbReference type="FunFam" id="3.40.50.300:FF:000840">
    <property type="entry name" value="Immune-associated nucleotide-binding protein 9"/>
    <property type="match status" value="1"/>
</dbReference>
<dbReference type="AlphaFoldDB" id="A0A2C9JPN0"/>
<evidence type="ECO:0000313" key="7">
    <source>
        <dbReference type="Proteomes" id="UP000076420"/>
    </source>
</evidence>
<accession>A0A2C9JPN0</accession>
<evidence type="ECO:0000256" key="3">
    <source>
        <dbReference type="ARBA" id="ARBA00023134"/>
    </source>
</evidence>
<dbReference type="VEuPathDB" id="VectorBase:BGLAX_048044"/>
<reference evidence="6" key="1">
    <citation type="submission" date="2020-05" db="UniProtKB">
        <authorList>
            <consortium name="EnsemblMetazoa"/>
        </authorList>
    </citation>
    <scope>IDENTIFICATION</scope>
    <source>
        <strain evidence="6">BB02</strain>
    </source>
</reference>
<dbReference type="InterPro" id="IPR027417">
    <property type="entry name" value="P-loop_NTPase"/>
</dbReference>
<evidence type="ECO:0000256" key="4">
    <source>
        <dbReference type="SAM" id="Coils"/>
    </source>
</evidence>
<dbReference type="InterPro" id="IPR006703">
    <property type="entry name" value="G_AIG1"/>
</dbReference>
<gene>
    <name evidence="6" type="primary">106062596</name>
    <name evidence="9" type="synonym">LOC106062596</name>
</gene>
<dbReference type="KEGG" id="bgt:106062596"/>
<dbReference type="STRING" id="6526.A0A2C9JPN0"/>
<dbReference type="VEuPathDB" id="VectorBase:BGLB005903"/>
<evidence type="ECO:0000256" key="1">
    <source>
        <dbReference type="ARBA" id="ARBA00008535"/>
    </source>
</evidence>
<dbReference type="GO" id="GO:0005525">
    <property type="term" value="F:GTP binding"/>
    <property type="evidence" value="ECO:0007669"/>
    <property type="project" value="UniProtKB-KW"/>
</dbReference>
<dbReference type="GeneID" id="106062596"/>
<dbReference type="OrthoDB" id="10061751at2759"/>
<dbReference type="EnsemblMetazoa" id="BGLB005903-RB">
    <property type="protein sequence ID" value="BGLB005903-PB"/>
    <property type="gene ID" value="BGLB005903"/>
</dbReference>
<evidence type="ECO:0000313" key="8">
    <source>
        <dbReference type="Proteomes" id="UP001165740"/>
    </source>
</evidence>
<protein>
    <submittedName>
        <fullName evidence="9">Uncharacterized protein LOC106062596</fullName>
    </submittedName>
</protein>
<dbReference type="EnsemblMetazoa" id="BGLB005903-RC">
    <property type="protein sequence ID" value="BGLB005903-PC"/>
    <property type="gene ID" value="BGLB005903"/>
</dbReference>
<keyword evidence="8" id="KW-1185">Reference proteome</keyword>
<comment type="similarity">
    <text evidence="1">Belongs to the TRAFAC class TrmE-Era-EngA-EngB-Septin-like GTPase superfamily. AIG1/Toc34/Toc159-like paraseptin GTPase family. IAN subfamily.</text>
</comment>
<evidence type="ECO:0000259" key="5">
    <source>
        <dbReference type="PROSITE" id="PS51720"/>
    </source>
</evidence>
<evidence type="ECO:0000256" key="2">
    <source>
        <dbReference type="ARBA" id="ARBA00022741"/>
    </source>
</evidence>
<reference evidence="9" key="2">
    <citation type="submission" date="2025-04" db="UniProtKB">
        <authorList>
            <consortium name="RefSeq"/>
        </authorList>
    </citation>
    <scope>IDENTIFICATION</scope>
</reference>
<dbReference type="Proteomes" id="UP001165740">
    <property type="component" value="Chromosome 16"/>
</dbReference>
<dbReference type="InterPro" id="IPR045058">
    <property type="entry name" value="GIMA/IAN/Toc"/>
</dbReference>
<evidence type="ECO:0000313" key="6">
    <source>
        <dbReference type="EnsemblMetazoa" id="BGLB005903-PC"/>
    </source>
</evidence>
<dbReference type="Proteomes" id="UP000076420">
    <property type="component" value="Unassembled WGS sequence"/>
</dbReference>
<feature type="coiled-coil region" evidence="4">
    <location>
        <begin position="337"/>
        <end position="371"/>
    </location>
</feature>
<dbReference type="Gene3D" id="3.40.50.300">
    <property type="entry name" value="P-loop containing nucleotide triphosphate hydrolases"/>
    <property type="match status" value="1"/>
</dbReference>
<feature type="domain" description="AIG1-type G" evidence="5">
    <location>
        <begin position="8"/>
        <end position="221"/>
    </location>
</feature>
<keyword evidence="3" id="KW-0342">GTP-binding</keyword>
<dbReference type="PROSITE" id="PS51720">
    <property type="entry name" value="G_AIG1"/>
    <property type="match status" value="1"/>
</dbReference>
<evidence type="ECO:0000313" key="9">
    <source>
        <dbReference type="RefSeq" id="XP_013076346.1"/>
    </source>
</evidence>
<dbReference type="PANTHER" id="PTHR10903:SF184">
    <property type="entry name" value="GTP-BINDING PROTEIN A"/>
    <property type="match status" value="1"/>
</dbReference>
<proteinExistence type="inferred from homology"/>
<sequence length="533" mass="62866">MSFIPKEISNIDVLLLGKTGHGKSATGNSILGRTVFHSSPSTSSVTTEVQFEVRRYQETIIKVVDTPGVADTSSIEDDNERKELLMKEMKDAVILNPEGYHAFLVVYKYNTRFTKEEYDSVLQLKEIFGKNIVRDYCILTITQGDEFRRNYPGKTIQEWLKEQKDAFKDLLKECDFRAIMLDNMTDDENIKNSQIEDLIQMIRSLNNNGRRYTDHYFKEAEQIRERILRQEKMISPENLIEISLILEEVRLIIDSQENLEPSEEIVGRISYLKKMFQRSNAEESEKASMLVSKIETSILSLFKDMKNLEEENKTNKKSFDYESNQLYLRISAYNIQNSAYSELMEKINEKLGKLQKKEESFKRAIENERNKKLIEFEHKLIKRKSTLEKLIESQEGESDLKVEERDEPHKTKQIDQLSKEIAKIEYDIMHLDITLQKNYMDKMKSMISKEKDLRDKYKAKQKDVVEKREELERTITQDFVFKRVIDEGKALRLKEIELTEKLRAELLEHFVEYNNLKKSNTLKFSQNFKCTFL</sequence>
<keyword evidence="4" id="KW-0175">Coiled coil</keyword>
<name>A0A2C9JPN0_BIOGL</name>